<keyword evidence="2" id="KW-1185">Reference proteome</keyword>
<feature type="non-terminal residue" evidence="1">
    <location>
        <position position="1"/>
    </location>
</feature>
<evidence type="ECO:0000313" key="1">
    <source>
        <dbReference type="EMBL" id="GMT29857.1"/>
    </source>
</evidence>
<accession>A0AAV5WDC4</accession>
<feature type="non-terminal residue" evidence="1">
    <location>
        <position position="63"/>
    </location>
</feature>
<evidence type="ECO:0000313" key="2">
    <source>
        <dbReference type="Proteomes" id="UP001432322"/>
    </source>
</evidence>
<dbReference type="AlphaFoldDB" id="A0AAV5WDC4"/>
<comment type="caution">
    <text evidence="1">The sequence shown here is derived from an EMBL/GenBank/DDBJ whole genome shotgun (WGS) entry which is preliminary data.</text>
</comment>
<dbReference type="Proteomes" id="UP001432322">
    <property type="component" value="Unassembled WGS sequence"/>
</dbReference>
<name>A0AAV5WDC4_9BILA</name>
<protein>
    <submittedName>
        <fullName evidence="1">Uncharacterized protein</fullName>
    </submittedName>
</protein>
<organism evidence="1 2">
    <name type="scientific">Pristionchus fissidentatus</name>
    <dbReference type="NCBI Taxonomy" id="1538716"/>
    <lineage>
        <taxon>Eukaryota</taxon>
        <taxon>Metazoa</taxon>
        <taxon>Ecdysozoa</taxon>
        <taxon>Nematoda</taxon>
        <taxon>Chromadorea</taxon>
        <taxon>Rhabditida</taxon>
        <taxon>Rhabditina</taxon>
        <taxon>Diplogasteromorpha</taxon>
        <taxon>Diplogasteroidea</taxon>
        <taxon>Neodiplogasteridae</taxon>
        <taxon>Pristionchus</taxon>
    </lineage>
</organism>
<gene>
    <name evidence="1" type="ORF">PFISCL1PPCAC_21154</name>
</gene>
<dbReference type="EMBL" id="BTSY01000005">
    <property type="protein sequence ID" value="GMT29857.1"/>
    <property type="molecule type" value="Genomic_DNA"/>
</dbReference>
<proteinExistence type="predicted"/>
<reference evidence="1" key="1">
    <citation type="submission" date="2023-10" db="EMBL/GenBank/DDBJ databases">
        <title>Genome assembly of Pristionchus species.</title>
        <authorList>
            <person name="Yoshida K."/>
            <person name="Sommer R.J."/>
        </authorList>
    </citation>
    <scope>NUCLEOTIDE SEQUENCE</scope>
    <source>
        <strain evidence="1">RS5133</strain>
    </source>
</reference>
<sequence length="63" mass="7185">QEMALIPNANDEVIPSDVIRVRIGDVAMLDTMGVCSPVKEIHGFEWKVNLYNQMDRLMMHLSI</sequence>